<gene>
    <name evidence="1" type="ORF">CFOL_v3_19164</name>
</gene>
<organism evidence="1 2">
    <name type="scientific">Cephalotus follicularis</name>
    <name type="common">Albany pitcher plant</name>
    <dbReference type="NCBI Taxonomy" id="3775"/>
    <lineage>
        <taxon>Eukaryota</taxon>
        <taxon>Viridiplantae</taxon>
        <taxon>Streptophyta</taxon>
        <taxon>Embryophyta</taxon>
        <taxon>Tracheophyta</taxon>
        <taxon>Spermatophyta</taxon>
        <taxon>Magnoliopsida</taxon>
        <taxon>eudicotyledons</taxon>
        <taxon>Gunneridae</taxon>
        <taxon>Pentapetalae</taxon>
        <taxon>rosids</taxon>
        <taxon>fabids</taxon>
        <taxon>Oxalidales</taxon>
        <taxon>Cephalotaceae</taxon>
        <taxon>Cephalotus</taxon>
    </lineage>
</organism>
<dbReference type="AlphaFoldDB" id="A0A1Q3C5Y1"/>
<name>A0A1Q3C5Y1_CEPFO</name>
<accession>A0A1Q3C5Y1</accession>
<keyword evidence="2" id="KW-1185">Reference proteome</keyword>
<comment type="caution">
    <text evidence="1">The sequence shown here is derived from an EMBL/GenBank/DDBJ whole genome shotgun (WGS) entry which is preliminary data.</text>
</comment>
<protein>
    <submittedName>
        <fullName evidence="1">Uncharacterized protein</fullName>
    </submittedName>
</protein>
<sequence>MIMQGVLSLVGMPAAHQSGIVLQAHARCKYCAHHAGEVRLARQVRPTCGTWCRLANFSSHELKLALALALARQQGCLGQWHMVCTCGLRHGQLPSPLPGSYQALLEHFSMWLNGSWHTFEQEHRAALGECSNNA</sequence>
<dbReference type="InParanoid" id="A0A1Q3C5Y1"/>
<evidence type="ECO:0000313" key="1">
    <source>
        <dbReference type="EMBL" id="GAV75686.1"/>
    </source>
</evidence>
<dbReference type="EMBL" id="BDDD01001403">
    <property type="protein sequence ID" value="GAV75686.1"/>
    <property type="molecule type" value="Genomic_DNA"/>
</dbReference>
<evidence type="ECO:0000313" key="2">
    <source>
        <dbReference type="Proteomes" id="UP000187406"/>
    </source>
</evidence>
<proteinExistence type="predicted"/>
<dbReference type="Proteomes" id="UP000187406">
    <property type="component" value="Unassembled WGS sequence"/>
</dbReference>
<reference evidence="2" key="1">
    <citation type="submission" date="2016-04" db="EMBL/GenBank/DDBJ databases">
        <title>Cephalotus genome sequencing.</title>
        <authorList>
            <person name="Fukushima K."/>
            <person name="Hasebe M."/>
            <person name="Fang X."/>
        </authorList>
    </citation>
    <scope>NUCLEOTIDE SEQUENCE [LARGE SCALE GENOMIC DNA]</scope>
    <source>
        <strain evidence="2">cv. St1</strain>
    </source>
</reference>